<reference evidence="1 2" key="1">
    <citation type="submission" date="2018-06" db="EMBL/GenBank/DDBJ databases">
        <title>A transcriptomic atlas of mushroom development highlights an independent origin of complex multicellularity.</title>
        <authorList>
            <consortium name="DOE Joint Genome Institute"/>
            <person name="Krizsan K."/>
            <person name="Almasi E."/>
            <person name="Merenyi Z."/>
            <person name="Sahu N."/>
            <person name="Viragh M."/>
            <person name="Koszo T."/>
            <person name="Mondo S."/>
            <person name="Kiss B."/>
            <person name="Balint B."/>
            <person name="Kues U."/>
            <person name="Barry K."/>
            <person name="Hegedus J.C."/>
            <person name="Henrissat B."/>
            <person name="Johnson J."/>
            <person name="Lipzen A."/>
            <person name="Ohm R."/>
            <person name="Nagy I."/>
            <person name="Pangilinan J."/>
            <person name="Yan J."/>
            <person name="Xiong Y."/>
            <person name="Grigoriev I.V."/>
            <person name="Hibbett D.S."/>
            <person name="Nagy L.G."/>
        </authorList>
    </citation>
    <scope>NUCLEOTIDE SEQUENCE [LARGE SCALE GENOMIC DNA]</scope>
    <source>
        <strain evidence="1 2">SZMC22713</strain>
    </source>
</reference>
<gene>
    <name evidence="1" type="ORF">BD410DRAFT_807402</name>
</gene>
<accession>A0A4Y7PQG4</accession>
<protein>
    <submittedName>
        <fullName evidence="1">Uncharacterized protein</fullName>
    </submittedName>
</protein>
<keyword evidence="2" id="KW-1185">Reference proteome</keyword>
<dbReference type="EMBL" id="ML170223">
    <property type="protein sequence ID" value="TDL17348.1"/>
    <property type="molecule type" value="Genomic_DNA"/>
</dbReference>
<evidence type="ECO:0000313" key="1">
    <source>
        <dbReference type="EMBL" id="TDL17348.1"/>
    </source>
</evidence>
<name>A0A4Y7PQG4_9AGAM</name>
<dbReference type="Proteomes" id="UP000294933">
    <property type="component" value="Unassembled WGS sequence"/>
</dbReference>
<dbReference type="AlphaFoldDB" id="A0A4Y7PQG4"/>
<dbReference type="VEuPathDB" id="FungiDB:BD410DRAFT_807402"/>
<proteinExistence type="predicted"/>
<evidence type="ECO:0000313" key="2">
    <source>
        <dbReference type="Proteomes" id="UP000294933"/>
    </source>
</evidence>
<sequence>MTSFQCAAAVFGFNARRFECGTVHLFLFDTCEDTHWVFQSDSEKVETQKIVQKITRNKSEEQRVSAETVYHRSCISRMRGTEITQDGRKVIRCSSTMFGRVPATNPPGIERRNCEFSACTINTHVPKEATPGMKLERTSTEAHRRACVRNEMQVLRQIKPEVKRHGCNSRLVECVALTTSCRSCQLSQGVEDDGDARPDQLRSAPNVRNSQLIWVDTNPTTHNSQSYGVLGPAARAVLLGILRPASSSPRSSCSQDPNLPPQEVFLDEFHGPQASPDIYARYTLRKQGNPIPKCRLGHLSAVLYGTRKLFIISTAHLCLWLLDRRRSHRDGLYDED</sequence>
<organism evidence="1 2">
    <name type="scientific">Rickenella mellea</name>
    <dbReference type="NCBI Taxonomy" id="50990"/>
    <lineage>
        <taxon>Eukaryota</taxon>
        <taxon>Fungi</taxon>
        <taxon>Dikarya</taxon>
        <taxon>Basidiomycota</taxon>
        <taxon>Agaricomycotina</taxon>
        <taxon>Agaricomycetes</taxon>
        <taxon>Hymenochaetales</taxon>
        <taxon>Rickenellaceae</taxon>
        <taxon>Rickenella</taxon>
    </lineage>
</organism>